<organism evidence="2 3">
    <name type="scientific">Rhodococcoides trifolii</name>
    <dbReference type="NCBI Taxonomy" id="908250"/>
    <lineage>
        <taxon>Bacteria</taxon>
        <taxon>Bacillati</taxon>
        <taxon>Actinomycetota</taxon>
        <taxon>Actinomycetes</taxon>
        <taxon>Mycobacteriales</taxon>
        <taxon>Nocardiaceae</taxon>
        <taxon>Rhodococcoides</taxon>
    </lineage>
</organism>
<name>A0A917D1P8_9NOCA</name>
<dbReference type="EMBL" id="BMCU01000002">
    <property type="protein sequence ID" value="GGG05581.1"/>
    <property type="molecule type" value="Genomic_DNA"/>
</dbReference>
<dbReference type="Proteomes" id="UP000654257">
    <property type="component" value="Unassembled WGS sequence"/>
</dbReference>
<evidence type="ECO:0000313" key="3">
    <source>
        <dbReference type="Proteomes" id="UP000654257"/>
    </source>
</evidence>
<feature type="chain" id="PRO_5039356083" description="Lipoprotein" evidence="1">
    <location>
        <begin position="24"/>
        <end position="312"/>
    </location>
</feature>
<keyword evidence="3" id="KW-1185">Reference proteome</keyword>
<protein>
    <recommendedName>
        <fullName evidence="4">Lipoprotein</fullName>
    </recommendedName>
</protein>
<reference evidence="2" key="1">
    <citation type="journal article" date="2014" name="Int. J. Syst. Evol. Microbiol.">
        <title>Complete genome sequence of Corynebacterium casei LMG S-19264T (=DSM 44701T), isolated from a smear-ripened cheese.</title>
        <authorList>
            <consortium name="US DOE Joint Genome Institute (JGI-PGF)"/>
            <person name="Walter F."/>
            <person name="Albersmeier A."/>
            <person name="Kalinowski J."/>
            <person name="Ruckert C."/>
        </authorList>
    </citation>
    <scope>NUCLEOTIDE SEQUENCE</scope>
    <source>
        <strain evidence="2">CCM 7905</strain>
    </source>
</reference>
<dbReference type="AlphaFoldDB" id="A0A917D1P8"/>
<reference evidence="2" key="2">
    <citation type="submission" date="2020-09" db="EMBL/GenBank/DDBJ databases">
        <authorList>
            <person name="Sun Q."/>
            <person name="Sedlacek I."/>
        </authorList>
    </citation>
    <scope>NUCLEOTIDE SEQUENCE</scope>
    <source>
        <strain evidence="2">CCM 7905</strain>
    </source>
</reference>
<evidence type="ECO:0000313" key="2">
    <source>
        <dbReference type="EMBL" id="GGG05581.1"/>
    </source>
</evidence>
<evidence type="ECO:0008006" key="4">
    <source>
        <dbReference type="Google" id="ProtNLM"/>
    </source>
</evidence>
<feature type="signal peptide" evidence="1">
    <location>
        <begin position="1"/>
        <end position="23"/>
    </location>
</feature>
<dbReference type="PROSITE" id="PS51257">
    <property type="entry name" value="PROKAR_LIPOPROTEIN"/>
    <property type="match status" value="1"/>
</dbReference>
<comment type="caution">
    <text evidence="2">The sequence shown here is derived from an EMBL/GenBank/DDBJ whole genome shotgun (WGS) entry which is preliminary data.</text>
</comment>
<sequence length="312" mass="31468">MGVTPVRKTAALALTVLAFTALASTAACSSDNGADAPSTDAPTTNSAAIALPVSPVTIAILDPGSEPRAVVARTPAESDQQVTLFTSSTIAQQIGNSPSQDFSTPALTIPLTAATDPARGTTAVDLTLGAVTTPDGTLASNLGPTEGSGAGLTTDASGAVTALSIDPAPDSPDVARSAVEQALNQAVYSAVPFPAEPIGVGAQWTVTLEVQSAIALRQVTTATLRSLTDGVATVDVSVTQTPDNPVWTLPDGQGTLNIDSFVMTGQGSLTSDLSRPLPTGGTITVGGDQVYRDPNSNTILRQNTQNTVTWTS</sequence>
<keyword evidence="1" id="KW-0732">Signal</keyword>
<gene>
    <name evidence="2" type="ORF">GCM10007304_19660</name>
</gene>
<evidence type="ECO:0000256" key="1">
    <source>
        <dbReference type="SAM" id="SignalP"/>
    </source>
</evidence>
<proteinExistence type="predicted"/>
<accession>A0A917D1P8</accession>